<evidence type="ECO:0000313" key="1">
    <source>
        <dbReference type="EMBL" id="SVD00116.1"/>
    </source>
</evidence>
<feature type="non-terminal residue" evidence="1">
    <location>
        <position position="260"/>
    </location>
</feature>
<evidence type="ECO:0008006" key="2">
    <source>
        <dbReference type="Google" id="ProtNLM"/>
    </source>
</evidence>
<proteinExistence type="predicted"/>
<reference evidence="1" key="1">
    <citation type="submission" date="2018-05" db="EMBL/GenBank/DDBJ databases">
        <authorList>
            <person name="Lanie J.A."/>
            <person name="Ng W.-L."/>
            <person name="Kazmierczak K.M."/>
            <person name="Andrzejewski T.M."/>
            <person name="Davidsen T.M."/>
            <person name="Wayne K.J."/>
            <person name="Tettelin H."/>
            <person name="Glass J.I."/>
            <person name="Rusch D."/>
            <person name="Podicherti R."/>
            <person name="Tsui H.-C.T."/>
            <person name="Winkler M.E."/>
        </authorList>
    </citation>
    <scope>NUCLEOTIDE SEQUENCE</scope>
</reference>
<protein>
    <recommendedName>
        <fullName evidence="2">Lipoprotein</fullName>
    </recommendedName>
</protein>
<sequence length="260" mass="29387">MRRHYSWIPTVVGLFLLILLVAGCTGGTSLRHLPPLQPNVPGKLDVPGTLPKGMVVLVPPMTESGEIDEVAFIEALEELQKDENNCVFFKEKNEVGPNVSPEEAALAFELTPEQHDKMMEIALKTYESDTVNSKMAILTLGKDELQKPTYTMIRDGITLTVTYWRDADLNRKFNRGNSTSVFYQSEALHQGDKTDVFYVDIVNNRNSKLIFDVRKWSIEDSNDNFYSGMNFDDLRERMTMMSRVGGLAMKNGLNKAKEIL</sequence>
<accession>A0A382RR30</accession>
<dbReference type="EMBL" id="UINC01123569">
    <property type="protein sequence ID" value="SVD00116.1"/>
    <property type="molecule type" value="Genomic_DNA"/>
</dbReference>
<name>A0A382RR30_9ZZZZ</name>
<organism evidence="1">
    <name type="scientific">marine metagenome</name>
    <dbReference type="NCBI Taxonomy" id="408172"/>
    <lineage>
        <taxon>unclassified sequences</taxon>
        <taxon>metagenomes</taxon>
        <taxon>ecological metagenomes</taxon>
    </lineage>
</organism>
<dbReference type="AlphaFoldDB" id="A0A382RR30"/>
<gene>
    <name evidence="1" type="ORF">METZ01_LOCUS352970</name>
</gene>
<dbReference type="PROSITE" id="PS51257">
    <property type="entry name" value="PROKAR_LIPOPROTEIN"/>
    <property type="match status" value="1"/>
</dbReference>